<keyword evidence="3" id="KW-0378">Hydrolase</keyword>
<name>A0A930YVX2_9FLAO</name>
<protein>
    <submittedName>
        <fullName evidence="3">Amidase</fullName>
        <ecNumber evidence="3">3.5.1.4</ecNumber>
    </submittedName>
</protein>
<dbReference type="RefSeq" id="WP_194739303.1">
    <property type="nucleotide sequence ID" value="NZ_JADKYY010000006.1"/>
</dbReference>
<evidence type="ECO:0000259" key="2">
    <source>
        <dbReference type="Pfam" id="PF01425"/>
    </source>
</evidence>
<feature type="signal peptide" evidence="1">
    <location>
        <begin position="1"/>
        <end position="18"/>
    </location>
</feature>
<sequence>MKKLLSALLFCISYLAWSQQPVKEFEYMEISAAELQALYKNKQATVRQVVSQYLKRIESIDKSGPSLHSVIAINPVALKTADSLDAVPREKRKGLLFGIPVLLKDNIDSKEMPTTAGSLVLKNSYPLKDSELVRRLKAEGAVILGKNNLSEWANFRGQNSTSGWSAVGGLTKNPYDLSRNTCGSSSGAGASVAANLAVFAVGTETNGSIVCPSSLNGIVGLKPTVGLISRNGVVPISHSQDSPGPMGRTVTDVALGLEAMQSPLDQNPAGLHSHSAHSRSYILPLQKDALKGKRLAYVKNPSNGSHPKVDALFLSTVERMRALGAEVIEIESFLSEKAQEASFQVMLMEYKEGLNGYFQSLGSSSPVKDLQELIAKNKDIPEELYYFGQQYLELAQATGGTSDPKYKGLLQEMHRLSREEGIDKVLATHRLDGIIAPTASPAWKSDLINGDHYLFGTSSPAAIAGYPIISLPMGDIDGLPVGLSIYGAAFSEPTLLAMAYALEQSLPKRILPTFKNTP</sequence>
<evidence type="ECO:0000313" key="4">
    <source>
        <dbReference type="Proteomes" id="UP000694480"/>
    </source>
</evidence>
<dbReference type="Pfam" id="PF01425">
    <property type="entry name" value="Amidase"/>
    <property type="match status" value="1"/>
</dbReference>
<comment type="caution">
    <text evidence="3">The sequence shown here is derived from an EMBL/GenBank/DDBJ whole genome shotgun (WGS) entry which is preliminary data.</text>
</comment>
<dbReference type="Gene3D" id="3.90.1300.10">
    <property type="entry name" value="Amidase signature (AS) domain"/>
    <property type="match status" value="1"/>
</dbReference>
<gene>
    <name evidence="3" type="ORF">IC612_06120</name>
</gene>
<keyword evidence="1" id="KW-0732">Signal</keyword>
<dbReference type="NCBIfam" id="NF006006">
    <property type="entry name" value="PRK08137.1"/>
    <property type="match status" value="1"/>
</dbReference>
<dbReference type="AlphaFoldDB" id="A0A930YVX2"/>
<dbReference type="InterPro" id="IPR036928">
    <property type="entry name" value="AS_sf"/>
</dbReference>
<accession>A0A930YVX2</accession>
<proteinExistence type="predicted"/>
<keyword evidence="4" id="KW-1185">Reference proteome</keyword>
<feature type="domain" description="Amidase" evidence="2">
    <location>
        <begin position="49"/>
        <end position="496"/>
    </location>
</feature>
<dbReference type="SUPFAM" id="SSF75304">
    <property type="entry name" value="Amidase signature (AS) enzymes"/>
    <property type="match status" value="1"/>
</dbReference>
<organism evidence="3 4">
    <name type="scientific">Planobacterium oryzisoli</name>
    <dbReference type="NCBI Taxonomy" id="2771435"/>
    <lineage>
        <taxon>Bacteria</taxon>
        <taxon>Pseudomonadati</taxon>
        <taxon>Bacteroidota</taxon>
        <taxon>Flavobacteriia</taxon>
        <taxon>Flavobacteriales</taxon>
        <taxon>Weeksellaceae</taxon>
        <taxon>Chryseobacterium group</taxon>
        <taxon>Chryseobacterium</taxon>
    </lineage>
</organism>
<evidence type="ECO:0000313" key="3">
    <source>
        <dbReference type="EMBL" id="MBF5027372.1"/>
    </source>
</evidence>
<dbReference type="PANTHER" id="PTHR42678:SF34">
    <property type="entry name" value="OS04G0183300 PROTEIN"/>
    <property type="match status" value="1"/>
</dbReference>
<dbReference type="EMBL" id="JADKYY010000006">
    <property type="protein sequence ID" value="MBF5027372.1"/>
    <property type="molecule type" value="Genomic_DNA"/>
</dbReference>
<dbReference type="InterPro" id="IPR023631">
    <property type="entry name" value="Amidase_dom"/>
</dbReference>
<evidence type="ECO:0000256" key="1">
    <source>
        <dbReference type="SAM" id="SignalP"/>
    </source>
</evidence>
<feature type="chain" id="PRO_5036919921" evidence="1">
    <location>
        <begin position="19"/>
        <end position="518"/>
    </location>
</feature>
<reference evidence="3" key="1">
    <citation type="submission" date="2020-11" db="EMBL/GenBank/DDBJ databases">
        <title>Genome seq and assembly of Planobacterium sp.</title>
        <authorList>
            <person name="Chhetri G."/>
        </authorList>
    </citation>
    <scope>NUCLEOTIDE SEQUENCE</scope>
    <source>
        <strain evidence="3">GCR5</strain>
    </source>
</reference>
<dbReference type="PANTHER" id="PTHR42678">
    <property type="entry name" value="AMIDASE"/>
    <property type="match status" value="1"/>
</dbReference>
<dbReference type="EC" id="3.5.1.4" evidence="3"/>
<dbReference type="Proteomes" id="UP000694480">
    <property type="component" value="Unassembled WGS sequence"/>
</dbReference>
<dbReference type="GO" id="GO:0004040">
    <property type="term" value="F:amidase activity"/>
    <property type="evidence" value="ECO:0007669"/>
    <property type="project" value="UniProtKB-EC"/>
</dbReference>